<dbReference type="AlphaFoldDB" id="I8J2U1"/>
<dbReference type="GO" id="GO:0005737">
    <property type="term" value="C:cytoplasm"/>
    <property type="evidence" value="ECO:0007669"/>
    <property type="project" value="TreeGrafter"/>
</dbReference>
<dbReference type="PANTHER" id="PTHR42850">
    <property type="entry name" value="METALLOPHOSPHOESTERASE"/>
    <property type="match status" value="1"/>
</dbReference>
<dbReference type="Gene3D" id="3.60.21.10">
    <property type="match status" value="1"/>
</dbReference>
<dbReference type="PANTHER" id="PTHR42850:SF2">
    <property type="entry name" value="BLL5683 PROTEIN"/>
    <property type="match status" value="1"/>
</dbReference>
<accession>I8J2U1</accession>
<feature type="domain" description="Calcineurin-like phosphoesterase" evidence="3">
    <location>
        <begin position="1"/>
        <end position="204"/>
    </location>
</feature>
<evidence type="ECO:0000313" key="5">
    <source>
        <dbReference type="Proteomes" id="UP000004080"/>
    </source>
</evidence>
<dbReference type="InterPro" id="IPR050126">
    <property type="entry name" value="Ap4A_hydrolase"/>
</dbReference>
<evidence type="ECO:0000256" key="2">
    <source>
        <dbReference type="RuleBase" id="RU362039"/>
    </source>
</evidence>
<dbReference type="eggNOG" id="COG0639">
    <property type="taxonomic scope" value="Bacteria"/>
</dbReference>
<gene>
    <name evidence="4" type="ORF">A374_07091</name>
</gene>
<comment type="caution">
    <text evidence="4">The sequence shown here is derived from an EMBL/GenBank/DDBJ whole genome shotgun (WGS) entry which is preliminary data.</text>
</comment>
<dbReference type="RefSeq" id="WP_007201515.1">
    <property type="nucleotide sequence ID" value="NZ_AKKV01000023.1"/>
</dbReference>
<evidence type="ECO:0000259" key="3">
    <source>
        <dbReference type="Pfam" id="PF12850"/>
    </source>
</evidence>
<dbReference type="GO" id="GO:0016791">
    <property type="term" value="F:phosphatase activity"/>
    <property type="evidence" value="ECO:0007669"/>
    <property type="project" value="TreeGrafter"/>
</dbReference>
<dbReference type="EMBL" id="AKKV01000023">
    <property type="protein sequence ID" value="EIT86066.1"/>
    <property type="molecule type" value="Genomic_DNA"/>
</dbReference>
<dbReference type="CDD" id="cd00838">
    <property type="entry name" value="MPP_superfamily"/>
    <property type="match status" value="1"/>
</dbReference>
<dbReference type="Pfam" id="PF12850">
    <property type="entry name" value="Metallophos_2"/>
    <property type="match status" value="1"/>
</dbReference>
<dbReference type="PATRIC" id="fig|1196324.3.peg.1452"/>
<sequence length="248" mass="28105">MKLGIISDIHGNAAALKAVLAKLQDDHHVDMIYCLGDLIGYGPDTNEVLELLFSREDVAMVTGNHDEAILALLTNTPYPDYHPNLKEHHEWIAHHIDLSYVPHLQQLPRVITREINHVHLWFAHYQLVPGHETLTIADEPFSPIVGINPYQLDQLFKDVMADLICFGHRHPLHYFKTAHSTYLNPGALGCSRTQTAPYALVSLTNHTMNIELHNAPYDNTAFLASYATLQVPDRAYILKMMHGNQQLR</sequence>
<dbReference type="NCBIfam" id="TIGR00040">
    <property type="entry name" value="yfcE"/>
    <property type="match status" value="1"/>
</dbReference>
<dbReference type="PIRSF" id="PIRSF000883">
    <property type="entry name" value="Pesterase_MJ0912"/>
    <property type="match status" value="1"/>
</dbReference>
<proteinExistence type="inferred from homology"/>
<dbReference type="InterPro" id="IPR000979">
    <property type="entry name" value="Phosphodiesterase_MJ0936/Vps29"/>
</dbReference>
<comment type="similarity">
    <text evidence="1 2">Belongs to the metallophosphoesterase superfamily. YfcE family.</text>
</comment>
<dbReference type="InterPro" id="IPR029052">
    <property type="entry name" value="Metallo-depent_PP-like"/>
</dbReference>
<dbReference type="Proteomes" id="UP000004080">
    <property type="component" value="Unassembled WGS sequence"/>
</dbReference>
<dbReference type="EC" id="3.1.4.-" evidence="2"/>
<protein>
    <recommendedName>
        <fullName evidence="2">Phosphoesterase</fullName>
        <ecNumber evidence="2">3.1.4.-</ecNumber>
    </recommendedName>
</protein>
<keyword evidence="5" id="KW-1185">Reference proteome</keyword>
<name>I8J2U1_9BACL</name>
<evidence type="ECO:0000256" key="1">
    <source>
        <dbReference type="ARBA" id="ARBA00008950"/>
    </source>
</evidence>
<evidence type="ECO:0000313" key="4">
    <source>
        <dbReference type="EMBL" id="EIT86066.1"/>
    </source>
</evidence>
<dbReference type="SUPFAM" id="SSF56300">
    <property type="entry name" value="Metallo-dependent phosphatases"/>
    <property type="match status" value="1"/>
</dbReference>
<dbReference type="STRING" id="1196324.A374_07091"/>
<dbReference type="GO" id="GO:0046872">
    <property type="term" value="F:metal ion binding"/>
    <property type="evidence" value="ECO:0007669"/>
    <property type="project" value="UniProtKB-KW"/>
</dbReference>
<dbReference type="InterPro" id="IPR011152">
    <property type="entry name" value="Pesterase_MJ0912"/>
</dbReference>
<reference evidence="4 5" key="1">
    <citation type="journal article" date="2012" name="J. Bacteriol.">
        <title>Genome of Bacillus macauensis ZFHKF-1, a Long-Chain-Forming Bacterium.</title>
        <authorList>
            <person name="Cai L."/>
            <person name="Zhang T."/>
        </authorList>
    </citation>
    <scope>NUCLEOTIDE SEQUENCE [LARGE SCALE GENOMIC DNA]</scope>
    <source>
        <strain evidence="4 5">ZFHKF-1</strain>
    </source>
</reference>
<dbReference type="InterPro" id="IPR024654">
    <property type="entry name" value="Calcineurin-like_PHP_lpxH"/>
</dbReference>
<comment type="cofactor">
    <cofactor evidence="2">
        <name>a divalent metal cation</name>
        <dbReference type="ChEBI" id="CHEBI:60240"/>
    </cofactor>
</comment>
<keyword evidence="2" id="KW-0479">Metal-binding</keyword>
<organism evidence="4 5">
    <name type="scientific">Fictibacillus macauensis ZFHKF-1</name>
    <dbReference type="NCBI Taxonomy" id="1196324"/>
    <lineage>
        <taxon>Bacteria</taxon>
        <taxon>Bacillati</taxon>
        <taxon>Bacillota</taxon>
        <taxon>Bacilli</taxon>
        <taxon>Bacillales</taxon>
        <taxon>Fictibacillaceae</taxon>
        <taxon>Fictibacillus</taxon>
    </lineage>
</organism>